<evidence type="ECO:0000313" key="2">
    <source>
        <dbReference type="EMBL" id="AWV89908.1"/>
    </source>
</evidence>
<dbReference type="PANTHER" id="PTHR30203">
    <property type="entry name" value="OUTER MEMBRANE CATION EFFLUX PROTEIN"/>
    <property type="match status" value="1"/>
</dbReference>
<dbReference type="SUPFAM" id="SSF56954">
    <property type="entry name" value="Outer membrane efflux proteins (OEP)"/>
    <property type="match status" value="1"/>
</dbReference>
<dbReference type="Pfam" id="PF02321">
    <property type="entry name" value="OEP"/>
    <property type="match status" value="2"/>
</dbReference>
<reference evidence="2 3" key="1">
    <citation type="submission" date="2018-06" db="EMBL/GenBank/DDBJ databases">
        <title>Lujinxingia sediminis gen. nov. sp. nov., a new facultative anaerobic member of the class Deltaproteobacteria, and proposal of Lujinxingaceae fam. nov.</title>
        <authorList>
            <person name="Guo L.-Y."/>
            <person name="Li C.-M."/>
            <person name="Wang S."/>
            <person name="Du Z.-J."/>
        </authorList>
    </citation>
    <scope>NUCLEOTIDE SEQUENCE [LARGE SCALE GENOMIC DNA]</scope>
    <source>
        <strain evidence="2 3">FA350</strain>
    </source>
</reference>
<sequence length="453" mass="50646">MYEMIPTGFKTQKRLFIGAILAAFYLSATPVYAQESARNEAQKTAELLKEYTLETGQPQSMAELLAVARAHSPDWQAAKMRVTRGDAAIAGAAPFQPYNPEVDGSLGLSLNEAEVSKFEIMLSQRVDIFGQRARLIEAARLKKKALQAAENRVALQATQRVRRDFELGLIGRERLRVEHEILAFTQELFDIAKRRYEAGEEPRASLVIAQAELARARQELVAVWVDYRNALHTLAENIGWQGDTPPQPTGELEAREPLPDNARLLEQAFAQDLELVALNLELDAARAELAAAERSAWPDPRFGIGYERETRGAMPAENTLHFAIGVPIPLWNLNQGEVAEAHAKINIARQAVENRKRNLRNQLLKHADRVRGAHKQVELFEEEVLPALTAQLEMLQAGFELGDISMLDVMNARDRLLAVQRQSLDVREEYLLADSQLRELLGLTPNANTGETP</sequence>
<dbReference type="GO" id="GO:0015562">
    <property type="term" value="F:efflux transmembrane transporter activity"/>
    <property type="evidence" value="ECO:0007669"/>
    <property type="project" value="InterPro"/>
</dbReference>
<gene>
    <name evidence="2" type="ORF">DN745_11380</name>
</gene>
<name>A0A2Z4FMK9_9DELT</name>
<evidence type="ECO:0000256" key="1">
    <source>
        <dbReference type="ARBA" id="ARBA00007613"/>
    </source>
</evidence>
<dbReference type="Proteomes" id="UP000249799">
    <property type="component" value="Chromosome"/>
</dbReference>
<dbReference type="AlphaFoldDB" id="A0A2Z4FMK9"/>
<dbReference type="PANTHER" id="PTHR30203:SF24">
    <property type="entry name" value="BLR4935 PROTEIN"/>
    <property type="match status" value="1"/>
</dbReference>
<dbReference type="InterPro" id="IPR003423">
    <property type="entry name" value="OMP_efflux"/>
</dbReference>
<comment type="similarity">
    <text evidence="1">Belongs to the outer membrane factor (OMF) (TC 1.B.17) family.</text>
</comment>
<organism evidence="2 3">
    <name type="scientific">Bradymonas sediminis</name>
    <dbReference type="NCBI Taxonomy" id="1548548"/>
    <lineage>
        <taxon>Bacteria</taxon>
        <taxon>Deltaproteobacteria</taxon>
        <taxon>Bradymonadales</taxon>
        <taxon>Bradymonadaceae</taxon>
        <taxon>Bradymonas</taxon>
    </lineage>
</organism>
<proteinExistence type="inferred from homology"/>
<dbReference type="Gene3D" id="1.20.1600.10">
    <property type="entry name" value="Outer membrane efflux proteins (OEP)"/>
    <property type="match status" value="1"/>
</dbReference>
<dbReference type="OrthoDB" id="9791261at2"/>
<dbReference type="KEGG" id="bsed:DN745_11380"/>
<keyword evidence="3" id="KW-1185">Reference proteome</keyword>
<evidence type="ECO:0000313" key="3">
    <source>
        <dbReference type="Proteomes" id="UP000249799"/>
    </source>
</evidence>
<dbReference type="RefSeq" id="WP_111334936.1">
    <property type="nucleotide sequence ID" value="NZ_CP030032.1"/>
</dbReference>
<protein>
    <submittedName>
        <fullName evidence="2">Uncharacterized protein</fullName>
    </submittedName>
</protein>
<accession>A0A2Z4FMK9</accession>
<dbReference type="EMBL" id="CP030032">
    <property type="protein sequence ID" value="AWV89908.1"/>
    <property type="molecule type" value="Genomic_DNA"/>
</dbReference>
<dbReference type="InterPro" id="IPR010131">
    <property type="entry name" value="MdtP/NodT-like"/>
</dbReference>